<name>A0ABT4UUA4_9PSEU</name>
<evidence type="ECO:0000313" key="2">
    <source>
        <dbReference type="Proteomes" id="UP001210380"/>
    </source>
</evidence>
<keyword evidence="2" id="KW-1185">Reference proteome</keyword>
<accession>A0ABT4UUA4</accession>
<dbReference type="RefSeq" id="WP_270947867.1">
    <property type="nucleotide sequence ID" value="NZ_JAQGLA010000007.1"/>
</dbReference>
<proteinExistence type="predicted"/>
<dbReference type="Proteomes" id="UP001210380">
    <property type="component" value="Unassembled WGS sequence"/>
</dbReference>
<evidence type="ECO:0008006" key="3">
    <source>
        <dbReference type="Google" id="ProtNLM"/>
    </source>
</evidence>
<organism evidence="1 2">
    <name type="scientific">Saccharopolyspora oryzae</name>
    <dbReference type="NCBI Taxonomy" id="2997343"/>
    <lineage>
        <taxon>Bacteria</taxon>
        <taxon>Bacillati</taxon>
        <taxon>Actinomycetota</taxon>
        <taxon>Actinomycetes</taxon>
        <taxon>Pseudonocardiales</taxon>
        <taxon>Pseudonocardiaceae</taxon>
        <taxon>Saccharopolyspora</taxon>
    </lineage>
</organism>
<gene>
    <name evidence="1" type="ORF">OU415_07575</name>
</gene>
<sequence>MTTSSKTTALLFALQDHVRSLTDQVAETQNRISDNEAGDFAIARDEWGSFGERLGLVIPKSMAFGSALVRLQGGTQSHRGDEQ</sequence>
<protein>
    <recommendedName>
        <fullName evidence="3">WXG100 family type VII secretion target</fullName>
    </recommendedName>
</protein>
<reference evidence="1 2" key="1">
    <citation type="submission" date="2022-11" db="EMBL/GenBank/DDBJ databases">
        <title>Draft genome sequence of Saccharopolyspora sp. WRP15-2 isolated from rhizosphere soils of wild rice in Thailand.</title>
        <authorList>
            <person name="Duangmal K."/>
            <person name="Kammanee S."/>
            <person name="Muangham S."/>
        </authorList>
    </citation>
    <scope>NUCLEOTIDE SEQUENCE [LARGE SCALE GENOMIC DNA]</scope>
    <source>
        <strain evidence="1 2">WRP15-2</strain>
    </source>
</reference>
<evidence type="ECO:0000313" key="1">
    <source>
        <dbReference type="EMBL" id="MDA3625290.1"/>
    </source>
</evidence>
<dbReference type="EMBL" id="JAQGLA010000007">
    <property type="protein sequence ID" value="MDA3625290.1"/>
    <property type="molecule type" value="Genomic_DNA"/>
</dbReference>
<comment type="caution">
    <text evidence="1">The sequence shown here is derived from an EMBL/GenBank/DDBJ whole genome shotgun (WGS) entry which is preliminary data.</text>
</comment>